<evidence type="ECO:0000256" key="11">
    <source>
        <dbReference type="ARBA" id="ARBA00022840"/>
    </source>
</evidence>
<keyword evidence="8 15" id="KW-0547">Nucleotide-binding</keyword>
<dbReference type="Pfam" id="PF06574">
    <property type="entry name" value="FAD_syn"/>
    <property type="match status" value="1"/>
</dbReference>
<evidence type="ECO:0000256" key="13">
    <source>
        <dbReference type="ARBA" id="ARBA00047880"/>
    </source>
</evidence>
<evidence type="ECO:0000256" key="2">
    <source>
        <dbReference type="ARBA" id="ARBA00004726"/>
    </source>
</evidence>
<dbReference type="EC" id="2.7.1.26" evidence="15"/>
<dbReference type="SUPFAM" id="SSF82114">
    <property type="entry name" value="Riboflavin kinase-like"/>
    <property type="match status" value="1"/>
</dbReference>
<dbReference type="CDD" id="cd02064">
    <property type="entry name" value="FAD_synthetase_N"/>
    <property type="match status" value="1"/>
</dbReference>
<protein>
    <recommendedName>
        <fullName evidence="15">Riboflavin biosynthesis protein</fullName>
    </recommendedName>
    <domain>
        <recommendedName>
            <fullName evidence="15">Riboflavin kinase</fullName>
            <ecNumber evidence="15">2.7.1.26</ecNumber>
        </recommendedName>
        <alternativeName>
            <fullName evidence="15">Flavokinase</fullName>
        </alternativeName>
    </domain>
    <domain>
        <recommendedName>
            <fullName evidence="15">FMN adenylyltransferase</fullName>
            <ecNumber evidence="15">2.7.7.2</ecNumber>
        </recommendedName>
        <alternativeName>
            <fullName evidence="15">FAD pyrophosphorylase</fullName>
        </alternativeName>
        <alternativeName>
            <fullName evidence="15">FAD synthase</fullName>
        </alternativeName>
    </domain>
</protein>
<evidence type="ECO:0000256" key="8">
    <source>
        <dbReference type="ARBA" id="ARBA00022741"/>
    </source>
</evidence>
<evidence type="ECO:0000256" key="15">
    <source>
        <dbReference type="PIRNR" id="PIRNR004491"/>
    </source>
</evidence>
<comment type="pathway">
    <text evidence="3 15">Cofactor biosynthesis; FMN biosynthesis; FMN from riboflavin (ATP route): step 1/1.</text>
</comment>
<dbReference type="FunFam" id="3.40.50.620:FF:000021">
    <property type="entry name" value="Riboflavin biosynthesis protein"/>
    <property type="match status" value="1"/>
</dbReference>
<organism evidence="18 19">
    <name type="scientific">Aeromonas simiae</name>
    <dbReference type="NCBI Taxonomy" id="218936"/>
    <lineage>
        <taxon>Bacteria</taxon>
        <taxon>Pseudomonadati</taxon>
        <taxon>Pseudomonadota</taxon>
        <taxon>Gammaproteobacteria</taxon>
        <taxon>Aeromonadales</taxon>
        <taxon>Aeromonadaceae</taxon>
        <taxon>Aeromonas</taxon>
    </lineage>
</organism>
<evidence type="ECO:0000313" key="19">
    <source>
        <dbReference type="Proteomes" id="UP000594034"/>
    </source>
</evidence>
<dbReference type="GO" id="GO:0003919">
    <property type="term" value="F:FMN adenylyltransferase activity"/>
    <property type="evidence" value="ECO:0007669"/>
    <property type="project" value="UniProtKB-UniRule"/>
</dbReference>
<evidence type="ECO:0000256" key="10">
    <source>
        <dbReference type="ARBA" id="ARBA00022827"/>
    </source>
</evidence>
<keyword evidence="5 15" id="KW-0288">FMN</keyword>
<dbReference type="SUPFAM" id="SSF52374">
    <property type="entry name" value="Nucleotidylyl transferase"/>
    <property type="match status" value="1"/>
</dbReference>
<dbReference type="NCBIfam" id="NF004160">
    <property type="entry name" value="PRK05627.1-3"/>
    <property type="match status" value="1"/>
</dbReference>
<evidence type="ECO:0000256" key="12">
    <source>
        <dbReference type="ARBA" id="ARBA00023268"/>
    </source>
</evidence>
<dbReference type="Proteomes" id="UP000594034">
    <property type="component" value="Chromosome"/>
</dbReference>
<dbReference type="NCBIfam" id="TIGR00083">
    <property type="entry name" value="ribF"/>
    <property type="match status" value="1"/>
</dbReference>
<comment type="similarity">
    <text evidence="15">Belongs to the ribF family.</text>
</comment>
<gene>
    <name evidence="18" type="primary">ribF</name>
    <name evidence="18" type="ORF">FE240_15970</name>
</gene>
<reference evidence="18 19" key="1">
    <citation type="submission" date="2019-05" db="EMBL/GenBank/DDBJ databases">
        <title>OXA-830, a novel chromosomally encoded expanded-spectrum class D beta-lactamase in Aeromonas simiae.</title>
        <authorList>
            <person name="Zhou W."/>
            <person name="Chen Q."/>
        </authorList>
    </citation>
    <scope>NUCLEOTIDE SEQUENCE [LARGE SCALE GENOMIC DNA]</scope>
    <source>
        <strain evidence="18 19">A6</strain>
    </source>
</reference>
<sequence length="331" mass="36781">MELIRGIHNLRPRHRGCVLTIGNFDGVHLGHRAVLARLQEKAASLGLPACVMLFEPQPLELFADAKAPPRLSRLREKAEALQAIGIERLLCVRFNHDFASQSAERFIEELLVGKLGVRYLVVGDDFRFGKGRCGDFHLLEEAGRRFGFEVISTQSFSLSRQRVSSTLVREALAAGRMAEVEMMLGRPYSISGRVAHGDKLGRTIGFPTANLALKRRVAPVSGVYAVEVLCSGKTFPGVANVGQRPTLNGTQARLEVHLFDFSGDLYGQQVQVMLHHKLREEQKFPSFDALRAQIERDAQAARHWFGLPATDEPSGTLLEMQSLDMKGNQDR</sequence>
<dbReference type="InterPro" id="IPR015864">
    <property type="entry name" value="FAD_synthase"/>
</dbReference>
<dbReference type="UniPathway" id="UPA00276">
    <property type="reaction ID" value="UER00406"/>
</dbReference>
<evidence type="ECO:0000256" key="3">
    <source>
        <dbReference type="ARBA" id="ARBA00005201"/>
    </source>
</evidence>
<dbReference type="NCBIfam" id="NF004162">
    <property type="entry name" value="PRK05627.1-5"/>
    <property type="match status" value="1"/>
</dbReference>
<dbReference type="PANTHER" id="PTHR22749:SF6">
    <property type="entry name" value="RIBOFLAVIN KINASE"/>
    <property type="match status" value="1"/>
</dbReference>
<evidence type="ECO:0000256" key="7">
    <source>
        <dbReference type="ARBA" id="ARBA00022695"/>
    </source>
</evidence>
<keyword evidence="19" id="KW-1185">Reference proteome</keyword>
<evidence type="ECO:0000256" key="4">
    <source>
        <dbReference type="ARBA" id="ARBA00022630"/>
    </source>
</evidence>
<keyword evidence="10 15" id="KW-0274">FAD</keyword>
<dbReference type="GO" id="GO:0006747">
    <property type="term" value="P:FAD biosynthetic process"/>
    <property type="evidence" value="ECO:0007669"/>
    <property type="project" value="UniProtKB-UniRule"/>
</dbReference>
<dbReference type="PIRSF" id="PIRSF004491">
    <property type="entry name" value="FAD_Synth"/>
    <property type="match status" value="1"/>
</dbReference>
<dbReference type="Gene3D" id="2.40.30.30">
    <property type="entry name" value="Riboflavin kinase-like"/>
    <property type="match status" value="1"/>
</dbReference>
<dbReference type="EMBL" id="CP040449">
    <property type="protein sequence ID" value="QFI56036.1"/>
    <property type="molecule type" value="Genomic_DNA"/>
</dbReference>
<evidence type="ECO:0000256" key="6">
    <source>
        <dbReference type="ARBA" id="ARBA00022679"/>
    </source>
</evidence>
<keyword evidence="9 15" id="KW-0418">Kinase</keyword>
<dbReference type="InterPro" id="IPR023465">
    <property type="entry name" value="Riboflavin_kinase_dom_sf"/>
</dbReference>
<keyword evidence="4 15" id="KW-0285">Flavoprotein</keyword>
<evidence type="ECO:0000256" key="9">
    <source>
        <dbReference type="ARBA" id="ARBA00022777"/>
    </source>
</evidence>
<dbReference type="NCBIfam" id="NF004159">
    <property type="entry name" value="PRK05627.1-2"/>
    <property type="match status" value="1"/>
</dbReference>
<evidence type="ECO:0000256" key="14">
    <source>
        <dbReference type="ARBA" id="ARBA00049494"/>
    </source>
</evidence>
<keyword evidence="7 15" id="KW-0548">Nucleotidyltransferase</keyword>
<dbReference type="Pfam" id="PF01687">
    <property type="entry name" value="Flavokinase"/>
    <property type="match status" value="1"/>
</dbReference>
<comment type="catalytic activity">
    <reaction evidence="14 15">
        <text>FMN + ATP + H(+) = FAD + diphosphate</text>
        <dbReference type="Rhea" id="RHEA:17237"/>
        <dbReference type="ChEBI" id="CHEBI:15378"/>
        <dbReference type="ChEBI" id="CHEBI:30616"/>
        <dbReference type="ChEBI" id="CHEBI:33019"/>
        <dbReference type="ChEBI" id="CHEBI:57692"/>
        <dbReference type="ChEBI" id="CHEBI:58210"/>
        <dbReference type="EC" id="2.7.7.2"/>
    </reaction>
</comment>
<evidence type="ECO:0000256" key="1">
    <source>
        <dbReference type="ARBA" id="ARBA00002121"/>
    </source>
</evidence>
<dbReference type="EC" id="2.7.7.2" evidence="15"/>
<proteinExistence type="inferred from homology"/>
<comment type="catalytic activity">
    <reaction evidence="13 15">
        <text>riboflavin + ATP = FMN + ADP + H(+)</text>
        <dbReference type="Rhea" id="RHEA:14357"/>
        <dbReference type="ChEBI" id="CHEBI:15378"/>
        <dbReference type="ChEBI" id="CHEBI:30616"/>
        <dbReference type="ChEBI" id="CHEBI:57986"/>
        <dbReference type="ChEBI" id="CHEBI:58210"/>
        <dbReference type="ChEBI" id="CHEBI:456216"/>
        <dbReference type="EC" id="2.7.1.26"/>
    </reaction>
</comment>
<evidence type="ECO:0000256" key="16">
    <source>
        <dbReference type="SAM" id="MobiDB-lite"/>
    </source>
</evidence>
<keyword evidence="11 15" id="KW-0067">ATP-binding</keyword>
<dbReference type="AlphaFoldDB" id="A0A5J6WY04"/>
<dbReference type="KEGG" id="asim:FE240_15970"/>
<evidence type="ECO:0000313" key="18">
    <source>
        <dbReference type="EMBL" id="QFI56036.1"/>
    </source>
</evidence>
<keyword evidence="6 15" id="KW-0808">Transferase</keyword>
<comment type="function">
    <text evidence="1">Catalyzes the phosphorylation of riboflavin to FMN followed by the adenylation of FMN to FAD.</text>
</comment>
<dbReference type="RefSeq" id="WP_193002331.1">
    <property type="nucleotide sequence ID" value="NZ_CP040449.1"/>
</dbReference>
<dbReference type="InterPro" id="IPR002606">
    <property type="entry name" value="Riboflavin_kinase_bac"/>
</dbReference>
<dbReference type="InterPro" id="IPR015865">
    <property type="entry name" value="Riboflavin_kinase_bac/euk"/>
</dbReference>
<dbReference type="Gene3D" id="3.40.50.620">
    <property type="entry name" value="HUPs"/>
    <property type="match status" value="1"/>
</dbReference>
<evidence type="ECO:0000256" key="5">
    <source>
        <dbReference type="ARBA" id="ARBA00022643"/>
    </source>
</evidence>
<dbReference type="UniPathway" id="UPA00277">
    <property type="reaction ID" value="UER00407"/>
</dbReference>
<feature type="region of interest" description="Disordered" evidence="16">
    <location>
        <begin position="312"/>
        <end position="331"/>
    </location>
</feature>
<dbReference type="GO" id="GO:0009398">
    <property type="term" value="P:FMN biosynthetic process"/>
    <property type="evidence" value="ECO:0007669"/>
    <property type="project" value="UniProtKB-UniRule"/>
</dbReference>
<name>A0A5J6WY04_9GAMM</name>
<dbReference type="SMART" id="SM00904">
    <property type="entry name" value="Flavokinase"/>
    <property type="match status" value="1"/>
</dbReference>
<evidence type="ECO:0000259" key="17">
    <source>
        <dbReference type="SMART" id="SM00904"/>
    </source>
</evidence>
<dbReference type="FunFam" id="2.40.30.30:FF:000001">
    <property type="entry name" value="Riboflavin biosynthesis protein"/>
    <property type="match status" value="1"/>
</dbReference>
<dbReference type="GO" id="GO:0009231">
    <property type="term" value="P:riboflavin biosynthetic process"/>
    <property type="evidence" value="ECO:0007669"/>
    <property type="project" value="InterPro"/>
</dbReference>
<dbReference type="PANTHER" id="PTHR22749">
    <property type="entry name" value="RIBOFLAVIN KINASE/FMN ADENYLYLTRANSFERASE"/>
    <property type="match status" value="1"/>
</dbReference>
<dbReference type="GO" id="GO:0005524">
    <property type="term" value="F:ATP binding"/>
    <property type="evidence" value="ECO:0007669"/>
    <property type="project" value="UniProtKB-UniRule"/>
</dbReference>
<feature type="domain" description="Riboflavin kinase" evidence="17">
    <location>
        <begin position="183"/>
        <end position="306"/>
    </location>
</feature>
<dbReference type="GO" id="GO:0008531">
    <property type="term" value="F:riboflavin kinase activity"/>
    <property type="evidence" value="ECO:0007669"/>
    <property type="project" value="UniProtKB-UniRule"/>
</dbReference>
<accession>A0A5J6WY04</accession>
<keyword evidence="12" id="KW-0511">Multifunctional enzyme</keyword>
<comment type="pathway">
    <text evidence="2 15">Cofactor biosynthesis; FAD biosynthesis; FAD from FMN: step 1/1.</text>
</comment>
<dbReference type="NCBIfam" id="NF004163">
    <property type="entry name" value="PRK05627.1-6"/>
    <property type="match status" value="1"/>
</dbReference>
<dbReference type="InterPro" id="IPR014729">
    <property type="entry name" value="Rossmann-like_a/b/a_fold"/>
</dbReference>
<dbReference type="InterPro" id="IPR023468">
    <property type="entry name" value="Riboflavin_kinase"/>
</dbReference>